<keyword evidence="3" id="KW-1003">Cell membrane</keyword>
<dbReference type="GO" id="GO:0016887">
    <property type="term" value="F:ATP hydrolysis activity"/>
    <property type="evidence" value="ECO:0007669"/>
    <property type="project" value="InterPro"/>
</dbReference>
<dbReference type="Proteomes" id="UP000216857">
    <property type="component" value="Unassembled WGS sequence"/>
</dbReference>
<dbReference type="AlphaFoldDB" id="A0A261REI8"/>
<keyword evidence="2" id="KW-0813">Transport</keyword>
<organism evidence="7 8">
    <name type="scientific">Bordetella genomosp. 9</name>
    <dbReference type="NCBI Taxonomy" id="1416803"/>
    <lineage>
        <taxon>Bacteria</taxon>
        <taxon>Pseudomonadati</taxon>
        <taxon>Pseudomonadota</taxon>
        <taxon>Betaproteobacteria</taxon>
        <taxon>Burkholderiales</taxon>
        <taxon>Alcaligenaceae</taxon>
        <taxon>Bordetella</taxon>
    </lineage>
</organism>
<dbReference type="GO" id="GO:0055085">
    <property type="term" value="P:transmembrane transport"/>
    <property type="evidence" value="ECO:0007669"/>
    <property type="project" value="UniProtKB-ARBA"/>
</dbReference>
<evidence type="ECO:0000256" key="1">
    <source>
        <dbReference type="ARBA" id="ARBA00005417"/>
    </source>
</evidence>
<feature type="domain" description="ABC transporter" evidence="6">
    <location>
        <begin position="7"/>
        <end position="255"/>
    </location>
</feature>
<dbReference type="InterPro" id="IPR013563">
    <property type="entry name" value="Oligopep_ABC_C"/>
</dbReference>
<evidence type="ECO:0000313" key="8">
    <source>
        <dbReference type="Proteomes" id="UP000216857"/>
    </source>
</evidence>
<gene>
    <name evidence="7" type="ORF">CAL26_07985</name>
</gene>
<evidence type="ECO:0000256" key="3">
    <source>
        <dbReference type="ARBA" id="ARBA00022475"/>
    </source>
</evidence>
<dbReference type="FunFam" id="3.40.50.300:FF:000016">
    <property type="entry name" value="Oligopeptide ABC transporter ATP-binding component"/>
    <property type="match status" value="1"/>
</dbReference>
<evidence type="ECO:0000256" key="2">
    <source>
        <dbReference type="ARBA" id="ARBA00022448"/>
    </source>
</evidence>
<dbReference type="PROSITE" id="PS50893">
    <property type="entry name" value="ABC_TRANSPORTER_2"/>
    <property type="match status" value="2"/>
</dbReference>
<dbReference type="Pfam" id="PF08352">
    <property type="entry name" value="oligo_HPY"/>
    <property type="match status" value="2"/>
</dbReference>
<keyword evidence="4" id="KW-0547">Nucleotide-binding</keyword>
<dbReference type="GO" id="GO:0005524">
    <property type="term" value="F:ATP binding"/>
    <property type="evidence" value="ECO:0007669"/>
    <property type="project" value="UniProtKB-KW"/>
</dbReference>
<dbReference type="NCBIfam" id="NF008453">
    <property type="entry name" value="PRK11308.1"/>
    <property type="match status" value="2"/>
</dbReference>
<sequence length="550" mass="60334">MDTVLNIRDYSLEYATPQGPFHALSHIDLDIAAGQVLGLVGESGSGKTSIAWSVMRYLPRNATVTHGTILLGQDDLLRKSQAELDLIRGRRISMVFQDPGTSLNPTLTLGEQLLEVMVRHRSHTRQEATSEALAMLERVGLKDPAGMMSRYPHEVSGGEKQRVMIATAFACRPECIIFDEPTTALDVVTGRQILDLFTELQADTGVASLYISHDLALVSRIADHVAVIHKGVIVERGEIERVFGQPAHAYTRRLLDAVPRPDRRLTDSRAHRAGAVLLRTEALGVDYGRAPAFARLLGRKRRPVVGNQAISLAVNSGEILGVVGESGSGKSTLAKALTGLNTFHGGLYFQGGAIEGAKAMNTAYRRDVQIIFQHPDASLNPRQRIGEILSRPLRLYGDRGGQGIDTAVRDLLEEVRLPRNYADRYPHELSGGEKQRVAIARAFASHPKLVICDEITSALDVSVQASVIELLVDFQKCFGTAYIFITHDLNLVRQIAHRIAVMYRGELVDLFDVEDVDAPERHPYTRTLIDAVPVLSGGRMPVAATTEFQP</sequence>
<evidence type="ECO:0000259" key="6">
    <source>
        <dbReference type="PROSITE" id="PS50893"/>
    </source>
</evidence>
<dbReference type="CDD" id="cd03257">
    <property type="entry name" value="ABC_NikE_OppD_transporters"/>
    <property type="match status" value="2"/>
</dbReference>
<dbReference type="InterPro" id="IPR027417">
    <property type="entry name" value="P-loop_NTPase"/>
</dbReference>
<keyword evidence="5 7" id="KW-0067">ATP-binding</keyword>
<dbReference type="Pfam" id="PF00005">
    <property type="entry name" value="ABC_tran"/>
    <property type="match status" value="2"/>
</dbReference>
<accession>A0A261REI8</accession>
<dbReference type="PANTHER" id="PTHR43776:SF7">
    <property type="entry name" value="D,D-DIPEPTIDE TRANSPORT ATP-BINDING PROTEIN DDPF-RELATED"/>
    <property type="match status" value="1"/>
</dbReference>
<dbReference type="InterPro" id="IPR003593">
    <property type="entry name" value="AAA+_ATPase"/>
</dbReference>
<dbReference type="InterPro" id="IPR017871">
    <property type="entry name" value="ABC_transporter-like_CS"/>
</dbReference>
<comment type="similarity">
    <text evidence="1">Belongs to the ABC transporter superfamily.</text>
</comment>
<reference evidence="7" key="1">
    <citation type="submission" date="2017-05" db="EMBL/GenBank/DDBJ databases">
        <title>Complete and WGS of Bordetella genogroups.</title>
        <authorList>
            <person name="Spilker T."/>
            <person name="Lipuma J."/>
        </authorList>
    </citation>
    <scope>NUCLEOTIDE SEQUENCE</scope>
    <source>
        <strain evidence="7">AU21707</strain>
    </source>
</reference>
<feature type="domain" description="ABC transporter" evidence="6">
    <location>
        <begin position="278"/>
        <end position="529"/>
    </location>
</feature>
<dbReference type="GO" id="GO:0015833">
    <property type="term" value="P:peptide transport"/>
    <property type="evidence" value="ECO:0007669"/>
    <property type="project" value="InterPro"/>
</dbReference>
<evidence type="ECO:0000313" key="7">
    <source>
        <dbReference type="EMBL" id="OZI23385.1"/>
    </source>
</evidence>
<protein>
    <submittedName>
        <fullName evidence="7">ABC transporter ATP-binding protein</fullName>
    </submittedName>
</protein>
<keyword evidence="8" id="KW-1185">Reference proteome</keyword>
<name>A0A261REI8_9BORD</name>
<dbReference type="InterPro" id="IPR003439">
    <property type="entry name" value="ABC_transporter-like_ATP-bd"/>
</dbReference>
<dbReference type="Gene3D" id="3.40.50.300">
    <property type="entry name" value="P-loop containing nucleotide triphosphate hydrolases"/>
    <property type="match status" value="2"/>
</dbReference>
<dbReference type="PANTHER" id="PTHR43776">
    <property type="entry name" value="TRANSPORT ATP-BINDING PROTEIN"/>
    <property type="match status" value="1"/>
</dbReference>
<comment type="caution">
    <text evidence="7">The sequence shown here is derived from an EMBL/GenBank/DDBJ whole genome shotgun (WGS) entry which is preliminary data.</text>
</comment>
<dbReference type="InterPro" id="IPR050319">
    <property type="entry name" value="ABC_transp_ATP-bind"/>
</dbReference>
<keyword evidence="3" id="KW-0472">Membrane</keyword>
<dbReference type="SMART" id="SM00382">
    <property type="entry name" value="AAA"/>
    <property type="match status" value="2"/>
</dbReference>
<evidence type="ECO:0000256" key="4">
    <source>
        <dbReference type="ARBA" id="ARBA00022741"/>
    </source>
</evidence>
<dbReference type="PROSITE" id="PS00211">
    <property type="entry name" value="ABC_TRANSPORTER_1"/>
    <property type="match status" value="2"/>
</dbReference>
<dbReference type="EMBL" id="NEVJ01000002">
    <property type="protein sequence ID" value="OZI23385.1"/>
    <property type="molecule type" value="Genomic_DNA"/>
</dbReference>
<dbReference type="RefSeq" id="WP_094846382.1">
    <property type="nucleotide sequence ID" value="NZ_NEVJ01000002.1"/>
</dbReference>
<proteinExistence type="inferred from homology"/>
<dbReference type="OrthoDB" id="9802772at2"/>
<dbReference type="SUPFAM" id="SSF52540">
    <property type="entry name" value="P-loop containing nucleoside triphosphate hydrolases"/>
    <property type="match status" value="2"/>
</dbReference>
<evidence type="ECO:0000256" key="5">
    <source>
        <dbReference type="ARBA" id="ARBA00022840"/>
    </source>
</evidence>